<sequence length="1436" mass="161465">MGSESIFSKIFGTGNAKVDLRKIQEQNEGLLKGPQSDEYRMYINKGQDDEMRLCCYKKSKLKTAVTYVGFILTGGILRLVFHWIPIWYLFATSDKCKIDEAETILITEIYNKKHEIHHVKPLRVLTPESVAKMKDADNLLNHHHISVSESPSALSVHFANGEFRDLDELLMFSCKKVIYIWDNEKLEFVKLVGLDKGVSCDTFHKYKALSSSEQFMRYANLFKIQPPDEQDLNFRRLVYGPNNIVVKELSVCTLLCLEVLNPFYIFQILSFILWFADDYYYYAATIMTMAMGGIAMSVMQTRKNQRNLRSTCHSSDVCTVLRRLPKNTLNTIDEIGYKCETISTEFLVPGDILEIPSHGCIMHCDALLLTGNCILNESMLTGESVPVTKTALPNVPNVLYDPKEHARHTLFCGTHVIQTRYFGNEKVLAVVVRTGFSTAKGNLVRSILYPPPVDFRFEKDSYRFVTLLGFIAFVGFTYTIITKVMRGVAARDVVLEALDLITIVVPPALPAAMTVGRFYAQIRLKRNEIFCISPRTINVSGSINCVCFDKTGTLTEDGLDLLCVVPIEETQFKMPVKNVESLPYNVFVYGLVSCHSLTIIDKQIVGDPLDLKMFESTKWVMEEHDVADNNKFNMIFPTVLKPPKNRPSTQQHVDEGLQIGIIREFPFSSSTQRMGVITRRLNGTHFEYYCKGSPEMVLNFVKKESVPGDFLDVLESYTQEGVPRDSAGAQGIEVVVQKVQREAIEKDLDLLGLIVLENRLKQDTTPCIQALNDANIRVIMVTGDNILTAISVAKDCDIVTPGQSIITINVDNAHPPNLYYTLNNMKNKQLPTDLSILTNSASVVSLDTVESQVQTVTENSMEKGIVSRPNSLFNNYRFAMVGKVWTAVKEYYPELLPRLCTRGTIFARMAPDQKQQLVQELQSLGYCVAMCGDGANDCGALKAAHTGISLSEAESSVASPFTSKNPNITCVLNVIREGRAALVTSFGIFKYMASYSLCQFISVLLLYSIESNLTDVEFLYIDLAMISIFAFFFGRTEAYPGKLVKETPLSSLMSLSPILSLMLQIILVGIFQVAAFVHLKSEPWYVPFNSTEEEEVACIENYTLYTVSSFQYIILAIVFSKGYPYRKSIFSNYGFIISAIVMTSISVYLALYPTQFLIDQFELVLPEDFDFRLYMLAYAGANFVLSLIAEHLVIDHLIFRKLRFKFHNIDKSKRKYLAVERDLNRDTAWPKLTSEFKSAASPLNPTPNCTAEIVIEKENKFDKNHVLNKLYESSESPSKDSVYSQNTNLGTLSSPQRQFQNTYEPPSPVNNGQLQANGVHSNGTGYFSQEDLLFSSLQSENLTSPTETFKSLSNNTNYDLASSHLNIPDLPYDGANGTPVRTYNGTFSPARLSNASNVAEHEDNLSNFNSFGRSPPHNIESPKSLEMNTLDKNRSL</sequence>
<name>A0AAV8Z2D9_9CUCU</name>
<evidence type="ECO:0000259" key="16">
    <source>
        <dbReference type="Pfam" id="PF12409"/>
    </source>
</evidence>
<dbReference type="GO" id="GO:0016887">
    <property type="term" value="F:ATP hydrolysis activity"/>
    <property type="evidence" value="ECO:0007669"/>
    <property type="project" value="InterPro"/>
</dbReference>
<evidence type="ECO:0000259" key="15">
    <source>
        <dbReference type="Pfam" id="PF00122"/>
    </source>
</evidence>
<dbReference type="SFLD" id="SFLDS00003">
    <property type="entry name" value="Haloacid_Dehalogenase"/>
    <property type="match status" value="1"/>
</dbReference>
<dbReference type="GO" id="GO:0046872">
    <property type="term" value="F:metal ion binding"/>
    <property type="evidence" value="ECO:0007669"/>
    <property type="project" value="UniProtKB-UniRule"/>
</dbReference>
<dbReference type="InterPro" id="IPR047821">
    <property type="entry name" value="P5B-type_ATPase"/>
</dbReference>
<feature type="transmembrane region" description="Helical" evidence="13">
    <location>
        <begin position="251"/>
        <end position="273"/>
    </location>
</feature>
<dbReference type="InterPro" id="IPR047819">
    <property type="entry name" value="P5A-ATPase_N"/>
</dbReference>
<keyword evidence="11 13" id="KW-0472">Membrane</keyword>
<dbReference type="InterPro" id="IPR023298">
    <property type="entry name" value="ATPase_P-typ_TM_dom_sf"/>
</dbReference>
<gene>
    <name evidence="17" type="ORF">NQ318_002065</name>
</gene>
<keyword evidence="5 13" id="KW-0479">Metal-binding</keyword>
<dbReference type="InterPro" id="IPR023214">
    <property type="entry name" value="HAD_sf"/>
</dbReference>
<comment type="caution">
    <text evidence="17">The sequence shown here is derived from an EMBL/GenBank/DDBJ whole genome shotgun (WGS) entry which is preliminary data.</text>
</comment>
<dbReference type="SFLD" id="SFLDG00002">
    <property type="entry name" value="C1.7:_P-type_atpase_like"/>
    <property type="match status" value="1"/>
</dbReference>
<dbReference type="SUPFAM" id="SSF81653">
    <property type="entry name" value="Calcium ATPase, transduction domain A"/>
    <property type="match status" value="1"/>
</dbReference>
<feature type="region of interest" description="Disordered" evidence="14">
    <location>
        <begin position="1406"/>
        <end position="1436"/>
    </location>
</feature>
<dbReference type="FunFam" id="3.40.50.1000:FF:000045">
    <property type="entry name" value="Cation-transporting ATPase"/>
    <property type="match status" value="1"/>
</dbReference>
<reference evidence="17" key="1">
    <citation type="journal article" date="2023" name="Insect Mol. Biol.">
        <title>Genome sequencing provides insights into the evolution of gene families encoding plant cell wall-degrading enzymes in longhorned beetles.</title>
        <authorList>
            <person name="Shin N.R."/>
            <person name="Okamura Y."/>
            <person name="Kirsch R."/>
            <person name="Pauchet Y."/>
        </authorList>
    </citation>
    <scope>NUCLEOTIDE SEQUENCE</scope>
    <source>
        <strain evidence="17">AMC_N1</strain>
    </source>
</reference>
<evidence type="ECO:0000256" key="13">
    <source>
        <dbReference type="RuleBase" id="RU362082"/>
    </source>
</evidence>
<feature type="transmembrane region" description="Helical" evidence="13">
    <location>
        <begin position="988"/>
        <end position="1006"/>
    </location>
</feature>
<comment type="subcellular location">
    <subcellularLocation>
        <location evidence="1 13">Membrane</location>
        <topology evidence="1 13">Multi-pass membrane protein</topology>
    </subcellularLocation>
</comment>
<dbReference type="InterPro" id="IPR006544">
    <property type="entry name" value="P-type_TPase_V"/>
</dbReference>
<evidence type="ECO:0000256" key="3">
    <source>
        <dbReference type="ARBA" id="ARBA00022553"/>
    </source>
</evidence>
<evidence type="ECO:0000256" key="14">
    <source>
        <dbReference type="SAM" id="MobiDB-lite"/>
    </source>
</evidence>
<evidence type="ECO:0000313" key="17">
    <source>
        <dbReference type="EMBL" id="KAJ8958055.1"/>
    </source>
</evidence>
<evidence type="ECO:0000256" key="5">
    <source>
        <dbReference type="ARBA" id="ARBA00022723"/>
    </source>
</evidence>
<feature type="transmembrane region" description="Helical" evidence="13">
    <location>
        <begin position="1132"/>
        <end position="1151"/>
    </location>
</feature>
<evidence type="ECO:0000256" key="2">
    <source>
        <dbReference type="ARBA" id="ARBA00006000"/>
    </source>
</evidence>
<dbReference type="SUPFAM" id="SSF81660">
    <property type="entry name" value="Metal cation-transporting ATPase, ATP-binding domain N"/>
    <property type="match status" value="1"/>
</dbReference>
<dbReference type="GO" id="GO:0005524">
    <property type="term" value="F:ATP binding"/>
    <property type="evidence" value="ECO:0007669"/>
    <property type="project" value="UniProtKB-UniRule"/>
</dbReference>
<dbReference type="PANTHER" id="PTHR45630">
    <property type="entry name" value="CATION-TRANSPORTING ATPASE-RELATED"/>
    <property type="match status" value="1"/>
</dbReference>
<feature type="transmembrane region" description="Helical" evidence="13">
    <location>
        <begin position="1018"/>
        <end position="1034"/>
    </location>
</feature>
<comment type="catalytic activity">
    <reaction evidence="12 13">
        <text>ATP + H2O = ADP + phosphate + H(+)</text>
        <dbReference type="Rhea" id="RHEA:13065"/>
        <dbReference type="ChEBI" id="CHEBI:15377"/>
        <dbReference type="ChEBI" id="CHEBI:15378"/>
        <dbReference type="ChEBI" id="CHEBI:30616"/>
        <dbReference type="ChEBI" id="CHEBI:43474"/>
        <dbReference type="ChEBI" id="CHEBI:456216"/>
    </reaction>
</comment>
<evidence type="ECO:0000256" key="8">
    <source>
        <dbReference type="ARBA" id="ARBA00022842"/>
    </source>
</evidence>
<keyword evidence="18" id="KW-1185">Reference proteome</keyword>
<dbReference type="EC" id="7.2.2.-" evidence="13"/>
<feature type="transmembrane region" description="Helical" evidence="13">
    <location>
        <begin position="464"/>
        <end position="481"/>
    </location>
</feature>
<dbReference type="GO" id="GO:0016020">
    <property type="term" value="C:membrane"/>
    <property type="evidence" value="ECO:0007669"/>
    <property type="project" value="UniProtKB-SubCell"/>
</dbReference>
<dbReference type="InterPro" id="IPR008250">
    <property type="entry name" value="ATPase_P-typ_transduc_dom_A_sf"/>
</dbReference>
<dbReference type="SUPFAM" id="SSF56784">
    <property type="entry name" value="HAD-like"/>
    <property type="match status" value="1"/>
</dbReference>
<dbReference type="Pfam" id="PF00122">
    <property type="entry name" value="E1-E2_ATPase"/>
    <property type="match status" value="1"/>
</dbReference>
<dbReference type="InterPro" id="IPR023299">
    <property type="entry name" value="ATPase_P-typ_cyto_dom_N"/>
</dbReference>
<dbReference type="GO" id="GO:0015662">
    <property type="term" value="F:P-type ion transporter activity"/>
    <property type="evidence" value="ECO:0007669"/>
    <property type="project" value="InterPro"/>
</dbReference>
<dbReference type="SUPFAM" id="SSF81665">
    <property type="entry name" value="Calcium ATPase, transmembrane domain M"/>
    <property type="match status" value="1"/>
</dbReference>
<evidence type="ECO:0000256" key="6">
    <source>
        <dbReference type="ARBA" id="ARBA00022741"/>
    </source>
</evidence>
<feature type="transmembrane region" description="Helical" evidence="13">
    <location>
        <begin position="279"/>
        <end position="299"/>
    </location>
</feature>
<evidence type="ECO:0000256" key="4">
    <source>
        <dbReference type="ARBA" id="ARBA00022692"/>
    </source>
</evidence>
<dbReference type="Gene3D" id="2.70.150.10">
    <property type="entry name" value="Calcium-transporting ATPase, cytoplasmic transduction domain A"/>
    <property type="match status" value="1"/>
</dbReference>
<feature type="region of interest" description="Disordered" evidence="14">
    <location>
        <begin position="1273"/>
        <end position="1322"/>
    </location>
</feature>
<dbReference type="Gene3D" id="3.40.50.1000">
    <property type="entry name" value="HAD superfamily/HAD-like"/>
    <property type="match status" value="1"/>
</dbReference>
<comment type="similarity">
    <text evidence="2 13">Belongs to the cation transport ATPase (P-type) (TC 3.A.3) family. Type V subfamily.</text>
</comment>
<keyword evidence="9 13" id="KW-1278">Translocase</keyword>
<dbReference type="GO" id="GO:0015203">
    <property type="term" value="F:polyamine transmembrane transporter activity"/>
    <property type="evidence" value="ECO:0007669"/>
    <property type="project" value="TreeGrafter"/>
</dbReference>
<evidence type="ECO:0000256" key="9">
    <source>
        <dbReference type="ARBA" id="ARBA00022967"/>
    </source>
</evidence>
<dbReference type="PROSITE" id="PS00154">
    <property type="entry name" value="ATPASE_E1_E2"/>
    <property type="match status" value="1"/>
</dbReference>
<keyword evidence="7 13" id="KW-0067">ATP-binding</keyword>
<dbReference type="InterPro" id="IPR059000">
    <property type="entry name" value="ATPase_P-type_domA"/>
</dbReference>
<feature type="transmembrane region" description="Helical" evidence="13">
    <location>
        <begin position="1102"/>
        <end position="1120"/>
    </location>
</feature>
<proteinExistence type="inferred from homology"/>
<evidence type="ECO:0000256" key="11">
    <source>
        <dbReference type="ARBA" id="ARBA00023136"/>
    </source>
</evidence>
<feature type="transmembrane region" description="Helical" evidence="13">
    <location>
        <begin position="1171"/>
        <end position="1194"/>
    </location>
</feature>
<dbReference type="NCBIfam" id="TIGR01657">
    <property type="entry name" value="P-ATPase-V"/>
    <property type="match status" value="1"/>
</dbReference>
<dbReference type="FunFam" id="1.20.1110.10:FF:000034">
    <property type="entry name" value="Cation-transporting ATPase"/>
    <property type="match status" value="1"/>
</dbReference>
<evidence type="ECO:0000256" key="1">
    <source>
        <dbReference type="ARBA" id="ARBA00004141"/>
    </source>
</evidence>
<dbReference type="SFLD" id="SFLDF00027">
    <property type="entry name" value="p-type_atpase"/>
    <property type="match status" value="1"/>
</dbReference>
<dbReference type="PANTHER" id="PTHR45630:SF8">
    <property type="entry name" value="CATION-TRANSPORTING ATPASE"/>
    <property type="match status" value="1"/>
</dbReference>
<evidence type="ECO:0000256" key="10">
    <source>
        <dbReference type="ARBA" id="ARBA00022989"/>
    </source>
</evidence>
<dbReference type="InterPro" id="IPR018303">
    <property type="entry name" value="ATPase_P-typ_P_site"/>
</dbReference>
<dbReference type="Proteomes" id="UP001162162">
    <property type="component" value="Unassembled WGS sequence"/>
</dbReference>
<dbReference type="EMBL" id="JAPWTK010000020">
    <property type="protein sequence ID" value="KAJ8958055.1"/>
    <property type="molecule type" value="Genomic_DNA"/>
</dbReference>
<accession>A0AAV8Z2D9</accession>
<evidence type="ECO:0000256" key="7">
    <source>
        <dbReference type="ARBA" id="ARBA00022840"/>
    </source>
</evidence>
<keyword evidence="4 13" id="KW-0812">Transmembrane</keyword>
<dbReference type="GO" id="GO:0019829">
    <property type="term" value="F:ATPase-coupled monoatomic cation transmembrane transporter activity"/>
    <property type="evidence" value="ECO:0007669"/>
    <property type="project" value="UniProtKB-UniRule"/>
</dbReference>
<keyword evidence="10 13" id="KW-1133">Transmembrane helix</keyword>
<dbReference type="NCBIfam" id="TIGR01494">
    <property type="entry name" value="ATPase_P-type"/>
    <property type="match status" value="2"/>
</dbReference>
<dbReference type="InterPro" id="IPR044492">
    <property type="entry name" value="P_typ_ATPase_HD_dom"/>
</dbReference>
<protein>
    <recommendedName>
        <fullName evidence="13">Cation-transporting ATPase</fullName>
        <ecNumber evidence="13">7.2.2.-</ecNumber>
    </recommendedName>
</protein>
<dbReference type="InterPro" id="IPR001757">
    <property type="entry name" value="P_typ_ATPase"/>
</dbReference>
<keyword evidence="3" id="KW-0597">Phosphoprotein</keyword>
<dbReference type="Pfam" id="PF12409">
    <property type="entry name" value="P5-ATPase"/>
    <property type="match status" value="1"/>
</dbReference>
<feature type="transmembrane region" description="Helical" evidence="13">
    <location>
        <begin position="1055"/>
        <end position="1079"/>
    </location>
</feature>
<feature type="domain" description="P-type ATPase A" evidence="15">
    <location>
        <begin position="338"/>
        <end position="447"/>
    </location>
</feature>
<feature type="domain" description="P5B-type ATPase N-terminal" evidence="16">
    <location>
        <begin position="47"/>
        <end position="182"/>
    </location>
</feature>
<evidence type="ECO:0000313" key="18">
    <source>
        <dbReference type="Proteomes" id="UP001162162"/>
    </source>
</evidence>
<dbReference type="CDD" id="cd07542">
    <property type="entry name" value="P-type_ATPase_cation"/>
    <property type="match status" value="1"/>
</dbReference>
<dbReference type="Gene3D" id="3.40.1110.10">
    <property type="entry name" value="Calcium-transporting ATPase, cytoplasmic domain N"/>
    <property type="match status" value="1"/>
</dbReference>
<evidence type="ECO:0000256" key="12">
    <source>
        <dbReference type="ARBA" id="ARBA00049360"/>
    </source>
</evidence>
<organism evidence="17 18">
    <name type="scientific">Aromia moschata</name>
    <dbReference type="NCBI Taxonomy" id="1265417"/>
    <lineage>
        <taxon>Eukaryota</taxon>
        <taxon>Metazoa</taxon>
        <taxon>Ecdysozoa</taxon>
        <taxon>Arthropoda</taxon>
        <taxon>Hexapoda</taxon>
        <taxon>Insecta</taxon>
        <taxon>Pterygota</taxon>
        <taxon>Neoptera</taxon>
        <taxon>Endopterygota</taxon>
        <taxon>Coleoptera</taxon>
        <taxon>Polyphaga</taxon>
        <taxon>Cucujiformia</taxon>
        <taxon>Chrysomeloidea</taxon>
        <taxon>Cerambycidae</taxon>
        <taxon>Cerambycinae</taxon>
        <taxon>Callichromatini</taxon>
        <taxon>Aromia</taxon>
    </lineage>
</organism>
<dbReference type="PRINTS" id="PR00119">
    <property type="entry name" value="CATATPASE"/>
</dbReference>
<keyword evidence="6 13" id="KW-0547">Nucleotide-binding</keyword>
<dbReference type="InterPro" id="IPR036412">
    <property type="entry name" value="HAD-like_sf"/>
</dbReference>
<feature type="transmembrane region" description="Helical" evidence="13">
    <location>
        <begin position="67"/>
        <end position="90"/>
    </location>
</feature>
<dbReference type="GO" id="GO:0006874">
    <property type="term" value="P:intracellular calcium ion homeostasis"/>
    <property type="evidence" value="ECO:0007669"/>
    <property type="project" value="TreeGrafter"/>
</dbReference>
<keyword evidence="8 13" id="KW-0460">Magnesium</keyword>
<feature type="transmembrane region" description="Helical" evidence="13">
    <location>
        <begin position="501"/>
        <end position="520"/>
    </location>
</feature>